<feature type="compositionally biased region" description="Polar residues" evidence="4">
    <location>
        <begin position="90"/>
        <end position="102"/>
    </location>
</feature>
<reference evidence="5 6" key="1">
    <citation type="journal article" date="2018" name="Plant J.">
        <title>Genome sequences of Chlorella sorokiniana UTEX 1602 and Micractinium conductrix SAG 241.80: implications to maltose excretion by a green alga.</title>
        <authorList>
            <person name="Arriola M.B."/>
            <person name="Velmurugan N."/>
            <person name="Zhang Y."/>
            <person name="Plunkett M.H."/>
            <person name="Hondzo H."/>
            <person name="Barney B.M."/>
        </authorList>
    </citation>
    <scope>NUCLEOTIDE SEQUENCE [LARGE SCALE GENOMIC DNA]</scope>
    <source>
        <strain evidence="6">UTEX 1602</strain>
    </source>
</reference>
<accession>A0A2P6TK92</accession>
<keyword evidence="3" id="KW-0677">Repeat</keyword>
<evidence type="ECO:0000313" key="5">
    <source>
        <dbReference type="EMBL" id="PRW44485.1"/>
    </source>
</evidence>
<feature type="region of interest" description="Disordered" evidence="4">
    <location>
        <begin position="138"/>
        <end position="251"/>
    </location>
</feature>
<dbReference type="Gene3D" id="3.80.10.10">
    <property type="entry name" value="Ribonuclease Inhibitor"/>
    <property type="match status" value="1"/>
</dbReference>
<dbReference type="PANTHER" id="PTHR48051">
    <property type="match status" value="1"/>
</dbReference>
<dbReference type="InterPro" id="IPR001611">
    <property type="entry name" value="Leu-rich_rpt"/>
</dbReference>
<feature type="compositionally biased region" description="Gly residues" evidence="4">
    <location>
        <begin position="269"/>
        <end position="278"/>
    </location>
</feature>
<proteinExistence type="predicted"/>
<keyword evidence="6" id="KW-1185">Reference proteome</keyword>
<evidence type="ECO:0000256" key="4">
    <source>
        <dbReference type="SAM" id="MobiDB-lite"/>
    </source>
</evidence>
<dbReference type="InterPro" id="IPR016024">
    <property type="entry name" value="ARM-type_fold"/>
</dbReference>
<feature type="region of interest" description="Disordered" evidence="4">
    <location>
        <begin position="1197"/>
        <end position="1265"/>
    </location>
</feature>
<name>A0A2P6TK92_CHLSO</name>
<comment type="caution">
    <text evidence="5">The sequence shown here is derived from an EMBL/GenBank/DDBJ whole genome shotgun (WGS) entry which is preliminary data.</text>
</comment>
<feature type="region of interest" description="Disordered" evidence="4">
    <location>
        <begin position="684"/>
        <end position="709"/>
    </location>
</feature>
<comment type="subcellular location">
    <subcellularLocation>
        <location evidence="1">Cytoplasm</location>
        <location evidence="1">Cytoskeleton</location>
        <location evidence="1">Cilium axoneme</location>
    </subcellularLocation>
</comment>
<feature type="compositionally biased region" description="Low complexity" evidence="4">
    <location>
        <begin position="70"/>
        <end position="83"/>
    </location>
</feature>
<dbReference type="PROSITE" id="PS51450">
    <property type="entry name" value="LRR"/>
    <property type="match status" value="1"/>
</dbReference>
<dbReference type="SUPFAM" id="SSF52058">
    <property type="entry name" value="L domain-like"/>
    <property type="match status" value="1"/>
</dbReference>
<gene>
    <name evidence="5" type="ORF">C2E21_6588</name>
</gene>
<feature type="region of interest" description="Disordered" evidence="4">
    <location>
        <begin position="323"/>
        <end position="359"/>
    </location>
</feature>
<dbReference type="Pfam" id="PF00560">
    <property type="entry name" value="LRR_1"/>
    <property type="match status" value="1"/>
</dbReference>
<protein>
    <submittedName>
        <fullName evidence="5">Small GTP-binding isoform A</fullName>
    </submittedName>
</protein>
<feature type="compositionally biased region" description="Polar residues" evidence="4">
    <location>
        <begin position="1197"/>
        <end position="1208"/>
    </location>
</feature>
<dbReference type="OrthoDB" id="512686at2759"/>
<dbReference type="EMBL" id="LHPG02000013">
    <property type="protein sequence ID" value="PRW44485.1"/>
    <property type="molecule type" value="Genomic_DNA"/>
</dbReference>
<dbReference type="InterPro" id="IPR050216">
    <property type="entry name" value="LRR_domain-containing"/>
</dbReference>
<dbReference type="STRING" id="3076.A0A2P6TK92"/>
<feature type="compositionally biased region" description="Polar residues" evidence="4">
    <location>
        <begin position="179"/>
        <end position="200"/>
    </location>
</feature>
<sequence>MEHDTDHQGGPDPLTVALARLKAGRPPRSPERTGGDSGSDGDLQAAAAQLQRAPPRQSSDSTLQPPPSGRPSSAPSHRSSFDSYVEGATSDPSRSQRSSLEQGSPASLASAPSSFRPSSHAPPMAPALAAAPPLAAAALAAGAAAAGADASADGADSAAALGATDSGNGFASVDFRPLRQNSGETPTGRTSPFATSSLSLPMQPAKCGEAALHSPFSPSGSAHFGQQTSRPRGHRAGRDPVNLEHGSTAPPGAVDALAEALAAAVTSQQGGGGSGAGPTGAARFAPPRRAAGSRPPASPPTEPLLSSQVALLAQQLLLHRQQGPAASSATAAAQLRRSLQLQESWPGPPHAGGAPPRPLMRSRTVAAEELLGARGRTGLPSAAQQLMLSGGGGDMQYPQASAALRSLDPAHQPRFSNPASPPSEEASPFSAVQGVYGCHLLPPVDHADPHSPEPSPGLVSRSSIDLLLDPMLPASARNHRHSIDTLSELLRAPAQSGLGSPTTSSAARLMQQLVDVRAAAGMATGSAPGSNAVRARVPVRHSMDGASRQLESMARSLTVIPGARSLLPLPDEDETEECRISDPLMLPAGALVGRTCREVVDPAASYYGHLLSSGSMHDLANSTVTVVAGVVPTAAQAQQLASRAAASAHASSMVDPAAAAAEASSYGGAASVLEESFVDPDIHDTFGAHPSYPTAARRPHTPASSNSSPLAAAAALRAGASGSAGKAAAAGGAAANGWRQPLGAPRPAGTAAAGAVAAAAQPSAGQPAPSAAAARAVAAGTAVGHPTVYPAHPKYSPAMFSPIGHTMMLDPTNVPGQHSITVNDPQIVVPSLQFLKQRALARQKLERLDQQGASTDRGGYIAEAKRVLAAAVHTASAQEAAVVESSCSGAIGPLLRYLQDNKHDDAALRSGLHTLSLLVSNSPNRGIIVSFQGQAMLCEAMRATWDLEIRENIVQLLWDLEAGQSAECHFEPDDILALLSVLEATTNAVCINRPDQTALTPEQMQLCAQRLVQEIAAHKHHLQDAAQYTLGNLTAVVLGADSITSGQREQMVTRLLDELRRSNTPGQCQVVLTVLSCLAGNARLRSSMARCRARRRLVDFGQRIPDPRLRARSLSLVKILHKQEALESTCGEALPPVNIVPGLISIQHQSIVLMALTRRGKASASGPKAGVRKPAAKVKAKAKPGAVVTKSIVFRRSGSSKGAGSTQAAKLEASAGQRAAAGQAGQPDQERDDGQGPIEQQREQQPAAGAKRRRSTAAAAGGGGDQTDAIIDALSAEALQEVFLNIGQEQQSYCREILPLVCKRFRDVLLDPSCVWENLHIDFIQKGLDLAFPQLQQPGDGDGLLPPDGANRRLLHSAVERWLKPRAAAVKRLVLSFSARDSTHSFPKSGHGLRRIFGMVAASLQELSICQCSDIFHAKSFADLAQLQALETLAITFMAGKVTPADLAPLSGLRNLSSLTLSASRTHEEAGENVLGGFPDSLLKLKGLTSLAVSSLGVTNLPVGITKLKNLTCLDVSGCPLAFLPSQLWKLSALRHLRLNGTSLMVGLTHTWEPLTKMPALESVELRDLKAVQLPPHLTGMSSLTSLDLSDNYLDAAATLEDGLGALASLPNLQRLKMRCCQLPSVPAQICNLTRLTHLDLSRNQLVELPPSLSAVSTLQELVAEGNCFPRIPQVLAQLPHLEVADLSFNIYMEAAASLAPLTADGGLAALRRLDVRKMLGVWKDTSIPWLEGLVAALQQRHGERGGSPGSAALVLWD</sequence>
<dbReference type="GO" id="GO:0005930">
    <property type="term" value="C:axoneme"/>
    <property type="evidence" value="ECO:0007669"/>
    <property type="project" value="UniProtKB-SubCell"/>
</dbReference>
<keyword evidence="2" id="KW-0433">Leucine-rich repeat</keyword>
<evidence type="ECO:0000256" key="3">
    <source>
        <dbReference type="ARBA" id="ARBA00022737"/>
    </source>
</evidence>
<feature type="compositionally biased region" description="Basic residues" evidence="4">
    <location>
        <begin position="1170"/>
        <end position="1182"/>
    </location>
</feature>
<feature type="region of interest" description="Disordered" evidence="4">
    <location>
        <begin position="1162"/>
        <end position="1182"/>
    </location>
</feature>
<dbReference type="SMART" id="SM00369">
    <property type="entry name" value="LRR_TYP"/>
    <property type="match status" value="4"/>
</dbReference>
<dbReference type="InterPro" id="IPR003591">
    <property type="entry name" value="Leu-rich_rpt_typical-subtyp"/>
</dbReference>
<feature type="compositionally biased region" description="Low complexity" evidence="4">
    <location>
        <begin position="104"/>
        <end position="126"/>
    </location>
</feature>
<evidence type="ECO:0000313" key="6">
    <source>
        <dbReference type="Proteomes" id="UP000239899"/>
    </source>
</evidence>
<dbReference type="SUPFAM" id="SSF48371">
    <property type="entry name" value="ARM repeat"/>
    <property type="match status" value="1"/>
</dbReference>
<feature type="compositionally biased region" description="Low complexity" evidence="4">
    <location>
        <begin position="279"/>
        <end position="295"/>
    </location>
</feature>
<dbReference type="Proteomes" id="UP000239899">
    <property type="component" value="Unassembled WGS sequence"/>
</dbReference>
<dbReference type="Gene3D" id="1.25.10.10">
    <property type="entry name" value="Leucine-rich Repeat Variant"/>
    <property type="match status" value="1"/>
</dbReference>
<dbReference type="PANTHER" id="PTHR48051:SF1">
    <property type="entry name" value="RAS SUPPRESSOR PROTEIN 1"/>
    <property type="match status" value="1"/>
</dbReference>
<feature type="region of interest" description="Disordered" evidence="4">
    <location>
        <begin position="1"/>
        <end position="126"/>
    </location>
</feature>
<feature type="region of interest" description="Disordered" evidence="4">
    <location>
        <begin position="265"/>
        <end position="305"/>
    </location>
</feature>
<feature type="compositionally biased region" description="Low complexity" evidence="4">
    <location>
        <begin position="40"/>
        <end position="58"/>
    </location>
</feature>
<feature type="compositionally biased region" description="Low complexity" evidence="4">
    <location>
        <begin position="1213"/>
        <end position="1226"/>
    </location>
</feature>
<evidence type="ECO:0000256" key="1">
    <source>
        <dbReference type="ARBA" id="ARBA00004430"/>
    </source>
</evidence>
<feature type="compositionally biased region" description="Polar residues" evidence="4">
    <location>
        <begin position="216"/>
        <end position="230"/>
    </location>
</feature>
<dbReference type="InterPro" id="IPR011989">
    <property type="entry name" value="ARM-like"/>
</dbReference>
<dbReference type="InterPro" id="IPR032675">
    <property type="entry name" value="LRR_dom_sf"/>
</dbReference>
<feature type="compositionally biased region" description="Low complexity" evidence="4">
    <location>
        <begin position="325"/>
        <end position="342"/>
    </location>
</feature>
<evidence type="ECO:0000256" key="2">
    <source>
        <dbReference type="ARBA" id="ARBA00022614"/>
    </source>
</evidence>
<feature type="compositionally biased region" description="Low complexity" evidence="4">
    <location>
        <begin position="138"/>
        <end position="163"/>
    </location>
</feature>
<organism evidence="5 6">
    <name type="scientific">Chlorella sorokiniana</name>
    <name type="common">Freshwater green alga</name>
    <dbReference type="NCBI Taxonomy" id="3076"/>
    <lineage>
        <taxon>Eukaryota</taxon>
        <taxon>Viridiplantae</taxon>
        <taxon>Chlorophyta</taxon>
        <taxon>core chlorophytes</taxon>
        <taxon>Trebouxiophyceae</taxon>
        <taxon>Chlorellales</taxon>
        <taxon>Chlorellaceae</taxon>
        <taxon>Chlorella clade</taxon>
        <taxon>Chlorella</taxon>
    </lineage>
</organism>